<keyword evidence="5" id="KW-0206">Cytoskeleton</keyword>
<gene>
    <name evidence="11" type="ORF">NTJ_01848</name>
</gene>
<evidence type="ECO:0000256" key="8">
    <source>
        <dbReference type="ARBA" id="ARBA00034143"/>
    </source>
</evidence>
<feature type="region of interest" description="Disordered" evidence="10">
    <location>
        <begin position="362"/>
        <end position="385"/>
    </location>
</feature>
<keyword evidence="2" id="KW-0963">Cytoplasm</keyword>
<name>A0ABN7ADU8_9HEMI</name>
<feature type="region of interest" description="Disordered" evidence="10">
    <location>
        <begin position="25"/>
        <end position="51"/>
    </location>
</feature>
<keyword evidence="6" id="KW-0966">Cell projection</keyword>
<evidence type="ECO:0000256" key="1">
    <source>
        <dbReference type="ARBA" id="ARBA00004430"/>
    </source>
</evidence>
<keyword evidence="4 9" id="KW-0802">TPR repeat</keyword>
<dbReference type="Proteomes" id="UP001307889">
    <property type="component" value="Chromosome 1"/>
</dbReference>
<dbReference type="PANTHER" id="PTHR23040:SF1">
    <property type="entry name" value="OUTER DYNEIN ARM-DOCKING COMPLEX SUBUNIT 4"/>
    <property type="match status" value="1"/>
</dbReference>
<keyword evidence="12" id="KW-1185">Reference proteome</keyword>
<evidence type="ECO:0000256" key="3">
    <source>
        <dbReference type="ARBA" id="ARBA00022737"/>
    </source>
</evidence>
<accession>A0ABN7ADU8</accession>
<dbReference type="PANTHER" id="PTHR23040">
    <property type="match status" value="1"/>
</dbReference>
<dbReference type="InterPro" id="IPR019734">
    <property type="entry name" value="TPR_rpt"/>
</dbReference>
<dbReference type="Gene3D" id="1.25.40.10">
    <property type="entry name" value="Tetratricopeptide repeat domain"/>
    <property type="match status" value="1"/>
</dbReference>
<protein>
    <recommendedName>
        <fullName evidence="7">Outer dynein arm-docking complex subunit 4</fullName>
    </recommendedName>
    <alternativeName>
        <fullName evidence="8">Tetratricopeptide repeat protein 25</fullName>
    </alternativeName>
</protein>
<evidence type="ECO:0000256" key="9">
    <source>
        <dbReference type="PROSITE-ProRule" id="PRU00339"/>
    </source>
</evidence>
<feature type="compositionally biased region" description="Basic residues" evidence="10">
    <location>
        <begin position="364"/>
        <end position="379"/>
    </location>
</feature>
<reference evidence="11 12" key="1">
    <citation type="submission" date="2023-09" db="EMBL/GenBank/DDBJ databases">
        <title>Nesidiocoris tenuis whole genome shotgun sequence.</title>
        <authorList>
            <person name="Shibata T."/>
            <person name="Shimoda M."/>
            <person name="Kobayashi T."/>
            <person name="Uehara T."/>
        </authorList>
    </citation>
    <scope>NUCLEOTIDE SEQUENCE [LARGE SCALE GENOMIC DNA]</scope>
    <source>
        <strain evidence="11 12">Japan</strain>
    </source>
</reference>
<feature type="repeat" description="TPR" evidence="9">
    <location>
        <begin position="185"/>
        <end position="218"/>
    </location>
</feature>
<evidence type="ECO:0000256" key="5">
    <source>
        <dbReference type="ARBA" id="ARBA00023212"/>
    </source>
</evidence>
<keyword evidence="3" id="KW-0677">Repeat</keyword>
<sequence length="385" mass="43231">MEAVSKRINRDTEMITSFLLVAEEEKQEEKYGASHTAPPQTTAAPSGHHSTVWQLSKELKMKAGKKSRARSRYEECYTDKDRAAAVNMGSRDIKQSLKMKRKAEKSKELSLPEETEPGALLALAGYEMTAKRTNIALDFINKALDLNPEDKHALVARSKCYLLLGEAKKALEDAEAALTIDHSFIKALYQKAEALYYLGDFEHSLMYFHRGLRLRPDMEGFRLGVQKAQEAIENIIGSRTTGMLATPEQLTQMLNGMRTVDELYKAAVLDLGKEPHPAPPTSSQAGSNGDGSQVKKVHKSVGKKRAEKQLLGDLYVDKVYLEDLLTNKLDIISLNQDFANNDVATHAKEGIEFLTTRQDFWRQQKPKHSGPIKIKRRDLKKKESS</sequence>
<evidence type="ECO:0000256" key="2">
    <source>
        <dbReference type="ARBA" id="ARBA00022490"/>
    </source>
</evidence>
<evidence type="ECO:0000256" key="4">
    <source>
        <dbReference type="ARBA" id="ARBA00022803"/>
    </source>
</evidence>
<evidence type="ECO:0000313" key="11">
    <source>
        <dbReference type="EMBL" id="BES89041.1"/>
    </source>
</evidence>
<dbReference type="InterPro" id="IPR011990">
    <property type="entry name" value="TPR-like_helical_dom_sf"/>
</dbReference>
<dbReference type="InterPro" id="IPR040111">
    <property type="entry name" value="ODAD4"/>
</dbReference>
<dbReference type="SMART" id="SM00028">
    <property type="entry name" value="TPR"/>
    <property type="match status" value="3"/>
</dbReference>
<dbReference type="SUPFAM" id="SSF48452">
    <property type="entry name" value="TPR-like"/>
    <property type="match status" value="1"/>
</dbReference>
<evidence type="ECO:0000313" key="12">
    <source>
        <dbReference type="Proteomes" id="UP001307889"/>
    </source>
</evidence>
<feature type="compositionally biased region" description="Polar residues" evidence="10">
    <location>
        <begin position="281"/>
        <end position="291"/>
    </location>
</feature>
<dbReference type="EMBL" id="AP028909">
    <property type="protein sequence ID" value="BES89041.1"/>
    <property type="molecule type" value="Genomic_DNA"/>
</dbReference>
<evidence type="ECO:0000256" key="10">
    <source>
        <dbReference type="SAM" id="MobiDB-lite"/>
    </source>
</evidence>
<feature type="compositionally biased region" description="Polar residues" evidence="10">
    <location>
        <begin position="37"/>
        <end position="51"/>
    </location>
</feature>
<comment type="subcellular location">
    <subcellularLocation>
        <location evidence="1">Cytoplasm</location>
        <location evidence="1">Cytoskeleton</location>
        <location evidence="1">Cilium axoneme</location>
    </subcellularLocation>
</comment>
<feature type="region of interest" description="Disordered" evidence="10">
    <location>
        <begin position="272"/>
        <end position="302"/>
    </location>
</feature>
<evidence type="ECO:0000256" key="7">
    <source>
        <dbReference type="ARBA" id="ARBA00034139"/>
    </source>
</evidence>
<proteinExistence type="predicted"/>
<organism evidence="11 12">
    <name type="scientific">Nesidiocoris tenuis</name>
    <dbReference type="NCBI Taxonomy" id="355587"/>
    <lineage>
        <taxon>Eukaryota</taxon>
        <taxon>Metazoa</taxon>
        <taxon>Ecdysozoa</taxon>
        <taxon>Arthropoda</taxon>
        <taxon>Hexapoda</taxon>
        <taxon>Insecta</taxon>
        <taxon>Pterygota</taxon>
        <taxon>Neoptera</taxon>
        <taxon>Paraneoptera</taxon>
        <taxon>Hemiptera</taxon>
        <taxon>Heteroptera</taxon>
        <taxon>Panheteroptera</taxon>
        <taxon>Cimicomorpha</taxon>
        <taxon>Miridae</taxon>
        <taxon>Dicyphina</taxon>
        <taxon>Nesidiocoris</taxon>
    </lineage>
</organism>
<evidence type="ECO:0000256" key="6">
    <source>
        <dbReference type="ARBA" id="ARBA00023273"/>
    </source>
</evidence>
<dbReference type="PROSITE" id="PS50005">
    <property type="entry name" value="TPR"/>
    <property type="match status" value="1"/>
</dbReference>